<dbReference type="PANTHER" id="PTHR43433">
    <property type="entry name" value="HYDROLASE, ALPHA/BETA FOLD FAMILY PROTEIN"/>
    <property type="match status" value="1"/>
</dbReference>
<dbReference type="KEGG" id="daur:Daura_27440"/>
<dbReference type="Pfam" id="PF00561">
    <property type="entry name" value="Abhydrolase_1"/>
    <property type="match status" value="1"/>
</dbReference>
<dbReference type="RefSeq" id="WP_033357422.1">
    <property type="nucleotide sequence ID" value="NZ_CP073767.1"/>
</dbReference>
<sequence>MTVRHAGRELAVDVSGDPDGVPILLMHGTPGSRTGPKPRSIVLYRMGIRLITYDRPGYGGSDRHPDRRVVDAADDVKAIADALGVDRLAVVGRSGGGPHALACAASDQLAGRITKVGVLVTLAPPNSAGLDWYRGMGTSNLEEHSSDPAALSDALIERAEHTRRDPQSLLDRLAPDLTPADRRVVDDVAIGAQIRASYAEGVRPGAYGWIDDDLAFRSHWGFDPASIKLPVRLWHGAKDAFSPASHAQWLAKQMPFAEAVVQQDAGHFSAVEILPTMLRWLATPEHIEVC</sequence>
<evidence type="ECO:0000259" key="1">
    <source>
        <dbReference type="Pfam" id="PF00561"/>
    </source>
</evidence>
<reference evidence="2" key="1">
    <citation type="submission" date="2021-04" db="EMBL/GenBank/DDBJ databases">
        <title>Dactylosporangium aurantiacum NRRL B-8018 full assembly.</title>
        <authorList>
            <person name="Hartkoorn R.C."/>
            <person name="Beaudoing E."/>
            <person name="Hot D."/>
        </authorList>
    </citation>
    <scope>NUCLEOTIDE SEQUENCE</scope>
    <source>
        <strain evidence="2">NRRL B-8018</strain>
    </source>
</reference>
<keyword evidence="2" id="KW-0378">Hydrolase</keyword>
<proteinExistence type="predicted"/>
<dbReference type="SUPFAM" id="SSF53474">
    <property type="entry name" value="alpha/beta-Hydrolases"/>
    <property type="match status" value="1"/>
</dbReference>
<dbReference type="Proteomes" id="UP001058003">
    <property type="component" value="Chromosome"/>
</dbReference>
<gene>
    <name evidence="2" type="ORF">Daura_27440</name>
</gene>
<dbReference type="GO" id="GO:0016787">
    <property type="term" value="F:hydrolase activity"/>
    <property type="evidence" value="ECO:0007669"/>
    <property type="project" value="UniProtKB-KW"/>
</dbReference>
<dbReference type="InterPro" id="IPR000073">
    <property type="entry name" value="AB_hydrolase_1"/>
</dbReference>
<dbReference type="InterPro" id="IPR029058">
    <property type="entry name" value="AB_hydrolase_fold"/>
</dbReference>
<name>A0A9Q9MFE7_9ACTN</name>
<dbReference type="InterPro" id="IPR050471">
    <property type="entry name" value="AB_hydrolase"/>
</dbReference>
<protein>
    <submittedName>
        <fullName evidence="2">Alpha/beta hydrolase</fullName>
    </submittedName>
</protein>
<dbReference type="Gene3D" id="3.40.50.1820">
    <property type="entry name" value="alpha/beta hydrolase"/>
    <property type="match status" value="1"/>
</dbReference>
<evidence type="ECO:0000313" key="3">
    <source>
        <dbReference type="Proteomes" id="UP001058003"/>
    </source>
</evidence>
<dbReference type="OrthoDB" id="9800988at2"/>
<organism evidence="2 3">
    <name type="scientific">Dactylosporangium aurantiacum</name>
    <dbReference type="NCBI Taxonomy" id="35754"/>
    <lineage>
        <taxon>Bacteria</taxon>
        <taxon>Bacillati</taxon>
        <taxon>Actinomycetota</taxon>
        <taxon>Actinomycetes</taxon>
        <taxon>Micromonosporales</taxon>
        <taxon>Micromonosporaceae</taxon>
        <taxon>Dactylosporangium</taxon>
    </lineage>
</organism>
<feature type="domain" description="AB hydrolase-1" evidence="1">
    <location>
        <begin position="22"/>
        <end position="270"/>
    </location>
</feature>
<dbReference type="AlphaFoldDB" id="A0A9Q9MFE7"/>
<dbReference type="PANTHER" id="PTHR43433:SF10">
    <property type="entry name" value="AB HYDROLASE-1 DOMAIN-CONTAINING PROTEIN"/>
    <property type="match status" value="1"/>
</dbReference>
<evidence type="ECO:0000313" key="2">
    <source>
        <dbReference type="EMBL" id="UWZ50561.1"/>
    </source>
</evidence>
<dbReference type="EMBL" id="CP073767">
    <property type="protein sequence ID" value="UWZ50561.1"/>
    <property type="molecule type" value="Genomic_DNA"/>
</dbReference>
<accession>A0A9Q9MFE7</accession>
<keyword evidence="3" id="KW-1185">Reference proteome</keyword>